<dbReference type="HOGENOM" id="CLU_2815351_0_0_1"/>
<reference evidence="3" key="1">
    <citation type="submission" date="2013-02" db="EMBL/GenBank/DDBJ databases">
        <authorList>
            <person name="Hughes D."/>
        </authorList>
    </citation>
    <scope>NUCLEOTIDE SEQUENCE</scope>
    <source>
        <strain>Durham</strain>
        <strain evidence="3">NC isolate 2 -- Noor lab</strain>
    </source>
</reference>
<reference evidence="2" key="2">
    <citation type="submission" date="2015-06" db="UniProtKB">
        <authorList>
            <consortium name="EnsemblMetazoa"/>
        </authorList>
    </citation>
    <scope>IDENTIFICATION</scope>
</reference>
<evidence type="ECO:0000313" key="2">
    <source>
        <dbReference type="EnsemblMetazoa" id="MESCA006665-PA"/>
    </source>
</evidence>
<dbReference type="EMBL" id="CAQQ02392274">
    <property type="status" value="NOT_ANNOTATED_CDS"/>
    <property type="molecule type" value="Genomic_DNA"/>
</dbReference>
<protein>
    <submittedName>
        <fullName evidence="2">Uncharacterized protein</fullName>
    </submittedName>
</protein>
<evidence type="ECO:0000256" key="1">
    <source>
        <dbReference type="SAM" id="MobiDB-lite"/>
    </source>
</evidence>
<proteinExistence type="predicted"/>
<organism evidence="2 3">
    <name type="scientific">Megaselia scalaris</name>
    <name type="common">Humpbacked fly</name>
    <name type="synonym">Phora scalaris</name>
    <dbReference type="NCBI Taxonomy" id="36166"/>
    <lineage>
        <taxon>Eukaryota</taxon>
        <taxon>Metazoa</taxon>
        <taxon>Ecdysozoa</taxon>
        <taxon>Arthropoda</taxon>
        <taxon>Hexapoda</taxon>
        <taxon>Insecta</taxon>
        <taxon>Pterygota</taxon>
        <taxon>Neoptera</taxon>
        <taxon>Endopterygota</taxon>
        <taxon>Diptera</taxon>
        <taxon>Brachycera</taxon>
        <taxon>Muscomorpha</taxon>
        <taxon>Platypezoidea</taxon>
        <taxon>Phoridae</taxon>
        <taxon>Megaseliini</taxon>
        <taxon>Megaselia</taxon>
    </lineage>
</organism>
<dbReference type="EnsemblMetazoa" id="MESCA006665-RA">
    <property type="protein sequence ID" value="MESCA006665-PA"/>
    <property type="gene ID" value="MESCA006665"/>
</dbReference>
<keyword evidence="3" id="KW-1185">Reference proteome</keyword>
<accession>T1GSK5</accession>
<dbReference type="AlphaFoldDB" id="T1GSK5"/>
<name>T1GSK5_MEGSC</name>
<dbReference type="EMBL" id="CAQQ02392275">
    <property type="status" value="NOT_ANNOTATED_CDS"/>
    <property type="molecule type" value="Genomic_DNA"/>
</dbReference>
<feature type="region of interest" description="Disordered" evidence="1">
    <location>
        <begin position="34"/>
        <end position="56"/>
    </location>
</feature>
<evidence type="ECO:0000313" key="3">
    <source>
        <dbReference type="Proteomes" id="UP000015102"/>
    </source>
</evidence>
<sequence length="67" mass="7311">MMGYSQSSANVIEISKSLENSLLEDSEAAMDIDTEVDKEGSNVKAMDAAPKQGTDQEKTLTYSKCIY</sequence>
<dbReference type="Proteomes" id="UP000015102">
    <property type="component" value="Unassembled WGS sequence"/>
</dbReference>